<accession>A0A6B0UVH2</accession>
<organism evidence="2">
    <name type="scientific">Ixodes ricinus</name>
    <name type="common">Common tick</name>
    <name type="synonym">Acarus ricinus</name>
    <dbReference type="NCBI Taxonomy" id="34613"/>
    <lineage>
        <taxon>Eukaryota</taxon>
        <taxon>Metazoa</taxon>
        <taxon>Ecdysozoa</taxon>
        <taxon>Arthropoda</taxon>
        <taxon>Chelicerata</taxon>
        <taxon>Arachnida</taxon>
        <taxon>Acari</taxon>
        <taxon>Parasitiformes</taxon>
        <taxon>Ixodida</taxon>
        <taxon>Ixodoidea</taxon>
        <taxon>Ixodidae</taxon>
        <taxon>Ixodinae</taxon>
        <taxon>Ixodes</taxon>
    </lineage>
</organism>
<sequence length="151" mass="16840">MTKPHLFIQVLLLSAIVPSKLAVDCPTVTRGSTDDAHHLFKEDDTVQMPHTPTLLSSASFTNFGWQRGATTAEPGEGLLKPLQRSGQLGLDIATDAMTKPHLFIQVNLAANFLIRDTSSPVNWSARPETSLIRRPRYRILHGEVPRKNYRE</sequence>
<proteinExistence type="predicted"/>
<name>A0A6B0UVH2_IXORI</name>
<evidence type="ECO:0000313" key="2">
    <source>
        <dbReference type="EMBL" id="MXU93779.1"/>
    </source>
</evidence>
<protein>
    <submittedName>
        <fullName evidence="2">Putative secreted protein</fullName>
    </submittedName>
</protein>
<reference evidence="2" key="1">
    <citation type="submission" date="2019-12" db="EMBL/GenBank/DDBJ databases">
        <title>An insight into the sialome of adult female Ixodes ricinus ticks feeding for 6 days.</title>
        <authorList>
            <person name="Perner J."/>
            <person name="Ribeiro J.M.C."/>
        </authorList>
    </citation>
    <scope>NUCLEOTIDE SEQUENCE</scope>
    <source>
        <strain evidence="2">Semi-engorged</strain>
        <tissue evidence="2">Salivary glands</tissue>
    </source>
</reference>
<dbReference type="EMBL" id="GIFC01011696">
    <property type="protein sequence ID" value="MXU93779.1"/>
    <property type="molecule type" value="Transcribed_RNA"/>
</dbReference>
<feature type="signal peptide" evidence="1">
    <location>
        <begin position="1"/>
        <end position="22"/>
    </location>
</feature>
<dbReference type="AlphaFoldDB" id="A0A6B0UVH2"/>
<keyword evidence="1" id="KW-0732">Signal</keyword>
<evidence type="ECO:0000256" key="1">
    <source>
        <dbReference type="SAM" id="SignalP"/>
    </source>
</evidence>
<feature type="chain" id="PRO_5025367293" evidence="1">
    <location>
        <begin position="23"/>
        <end position="151"/>
    </location>
</feature>